<dbReference type="KEGG" id="ebz:J7S26_01015"/>
<proteinExistence type="predicted"/>
<gene>
    <name evidence="1" type="ORF">GMI68_01085</name>
    <name evidence="2" type="ORF">J7S26_01015</name>
</gene>
<evidence type="ECO:0000313" key="1">
    <source>
        <dbReference type="EMBL" id="NHM13377.1"/>
    </source>
</evidence>
<name>A0A9E6MR84_9ACTN</name>
<protein>
    <recommendedName>
        <fullName evidence="5">NTPase</fullName>
    </recommendedName>
</protein>
<dbReference type="GO" id="GO:0017111">
    <property type="term" value="F:ribonucleoside triphosphate phosphatase activity"/>
    <property type="evidence" value="ECO:0007669"/>
    <property type="project" value="InterPro"/>
</dbReference>
<organism evidence="2 4">
    <name type="scientific">Xiamenia xianingshaonis</name>
    <dbReference type="NCBI Taxonomy" id="2682776"/>
    <lineage>
        <taxon>Bacteria</taxon>
        <taxon>Bacillati</taxon>
        <taxon>Actinomycetota</taxon>
        <taxon>Coriobacteriia</taxon>
        <taxon>Eggerthellales</taxon>
        <taxon>Eggerthellaceae</taxon>
        <taxon>Xiamenia</taxon>
    </lineage>
</organism>
<evidence type="ECO:0008006" key="5">
    <source>
        <dbReference type="Google" id="ProtNLM"/>
    </source>
</evidence>
<evidence type="ECO:0000313" key="2">
    <source>
        <dbReference type="EMBL" id="QTU84545.1"/>
    </source>
</evidence>
<reference evidence="2" key="2">
    <citation type="submission" date="2021-04" db="EMBL/GenBank/DDBJ databases">
        <title>Novel species in family Eggerthellaceae.</title>
        <authorList>
            <person name="Zhang G."/>
        </authorList>
    </citation>
    <scope>NUCLEOTIDE SEQUENCE</scope>
    <source>
        <strain evidence="2">Zg-886</strain>
    </source>
</reference>
<dbReference type="EMBL" id="CP072829">
    <property type="protein sequence ID" value="QTU84545.1"/>
    <property type="molecule type" value="Genomic_DNA"/>
</dbReference>
<evidence type="ECO:0000313" key="4">
    <source>
        <dbReference type="Proteomes" id="UP000671910"/>
    </source>
</evidence>
<dbReference type="AlphaFoldDB" id="A0A9E6MR84"/>
<sequence>MLVLVTGDRQVGKTRWLERLVEACERQGMTCKGVVCPGVWQPDECGGLAKVGIEALLLPEHENIPFACKRGLSPEAPAPSHQADAAKLVWQIYDEAIERINKQFDDIASQGLGKRDLLVVDEIGVLELVFGKGFASALALLDAPVCKAGPDQADGCCADAHAAVIVRPELIEDAKKRFAPAWGDPCVVDIASADTRQGIESLVSVFLA</sequence>
<dbReference type="EMBL" id="WPCR01000001">
    <property type="protein sequence ID" value="NHM13377.1"/>
    <property type="molecule type" value="Genomic_DNA"/>
</dbReference>
<accession>A0A9E6MR84</accession>
<dbReference type="Proteomes" id="UP000671910">
    <property type="component" value="Chromosome"/>
</dbReference>
<dbReference type="RefSeq" id="WP_166338162.1">
    <property type="nucleotide sequence ID" value="NZ_CP072829.1"/>
</dbReference>
<keyword evidence="3" id="KW-1185">Reference proteome</keyword>
<dbReference type="Pfam" id="PF03266">
    <property type="entry name" value="NTPase_1"/>
    <property type="match status" value="1"/>
</dbReference>
<reference evidence="1 3" key="1">
    <citation type="submission" date="2019-11" db="EMBL/GenBank/DDBJ databases">
        <title>Eggerthellaceae novel genus isolated from the rectal contents of marmort.</title>
        <authorList>
            <person name="Zhang G."/>
        </authorList>
    </citation>
    <scope>NUCLEOTIDE SEQUENCE [LARGE SCALE GENOMIC DNA]</scope>
    <source>
        <strain evidence="1">Zg-886</strain>
        <strain evidence="3">zg-886</strain>
    </source>
</reference>
<dbReference type="Proteomes" id="UP000636394">
    <property type="component" value="Unassembled WGS sequence"/>
</dbReference>
<dbReference type="Gene3D" id="3.40.50.300">
    <property type="entry name" value="P-loop containing nucleotide triphosphate hydrolases"/>
    <property type="match status" value="1"/>
</dbReference>
<evidence type="ECO:0000313" key="3">
    <source>
        <dbReference type="Proteomes" id="UP000636394"/>
    </source>
</evidence>
<dbReference type="InterPro" id="IPR004948">
    <property type="entry name" value="Nuc-triphosphatase_THEP1"/>
</dbReference>
<dbReference type="InterPro" id="IPR027417">
    <property type="entry name" value="P-loop_NTPase"/>
</dbReference>